<accession>L0R5B6</accession>
<dbReference type="PeptideAtlas" id="L0R5B6"/>
<reference evidence="1" key="1">
    <citation type="submission" date="2012-10" db="EMBL/GenBank/DDBJ databases">
        <title>Direct identification of alternative open reading frame translation products in human.</title>
        <authorList>
            <person name="Vanderperre B."/>
            <person name="Lucier J.-F."/>
            <person name="Motard J."/>
            <person name="Tremblay G."/>
            <person name="Vanderperre S."/>
            <person name="Wisztorski M."/>
            <person name="Salzet M."/>
            <person name="Boisvert F.-M."/>
            <person name="Roucou X."/>
        </authorList>
    </citation>
    <scope>NUCLEOTIDE SEQUENCE</scope>
</reference>
<evidence type="ECO:0000313" key="1">
    <source>
        <dbReference type="EMBL" id="CCO13754.1"/>
    </source>
</evidence>
<sequence length="42" mass="5170">MKMMAFQMMKLKEKELLTWKRNCTPTNIMPILLLLWKEKILM</sequence>
<dbReference type="EMBL" id="HF548043">
    <property type="protein sequence ID" value="CCO13754.1"/>
    <property type="molecule type" value="Genomic_DNA"/>
</dbReference>
<name>L0R5B6_HUMAN</name>
<gene>
    <name evidence="1" type="primary">KDM2A</name>
</gene>
<protein>
    <submittedName>
        <fullName evidence="1">Alternative protein KDM2A</fullName>
    </submittedName>
</protein>
<proteinExistence type="predicted"/>
<dbReference type="OrthoDB" id="5876800at2759"/>
<dbReference type="ChiTaRS" id="KDM2A">
    <property type="organism name" value="human"/>
</dbReference>
<organism evidence="1">
    <name type="scientific">Homo sapiens</name>
    <name type="common">Human</name>
    <dbReference type="NCBI Taxonomy" id="9606"/>
    <lineage>
        <taxon>Eukaryota</taxon>
        <taxon>Metazoa</taxon>
        <taxon>Chordata</taxon>
        <taxon>Craniata</taxon>
        <taxon>Vertebrata</taxon>
        <taxon>Euteleostomi</taxon>
        <taxon>Mammalia</taxon>
        <taxon>Eutheria</taxon>
        <taxon>Euarchontoglires</taxon>
        <taxon>Primates</taxon>
        <taxon>Haplorrhini</taxon>
        <taxon>Catarrhini</taxon>
        <taxon>Hominidae</taxon>
        <taxon>Homo</taxon>
    </lineage>
</organism>
<dbReference type="AlphaFoldDB" id="L0R5B6"/>